<proteinExistence type="predicted"/>
<dbReference type="InterPro" id="IPR051261">
    <property type="entry name" value="NLR"/>
</dbReference>
<dbReference type="InterPro" id="IPR001611">
    <property type="entry name" value="Leu-rich_rpt"/>
</dbReference>
<dbReference type="Pfam" id="PF13516">
    <property type="entry name" value="LRR_6"/>
    <property type="match status" value="3"/>
</dbReference>
<comment type="caution">
    <text evidence="3">The sequence shown here is derived from an EMBL/GenBank/DDBJ whole genome shotgun (WGS) entry which is preliminary data.</text>
</comment>
<feature type="non-terminal residue" evidence="3">
    <location>
        <position position="1"/>
    </location>
</feature>
<evidence type="ECO:0000313" key="4">
    <source>
        <dbReference type="Proteomes" id="UP001274896"/>
    </source>
</evidence>
<evidence type="ECO:0000256" key="1">
    <source>
        <dbReference type="ARBA" id="ARBA00022614"/>
    </source>
</evidence>
<protein>
    <submittedName>
        <fullName evidence="3">Uncharacterized protein</fullName>
    </submittedName>
</protein>
<keyword evidence="2" id="KW-0677">Repeat</keyword>
<dbReference type="Proteomes" id="UP001274896">
    <property type="component" value="Unassembled WGS sequence"/>
</dbReference>
<gene>
    <name evidence="3" type="ORF">QTP70_015952</name>
</gene>
<dbReference type="SMART" id="SM00368">
    <property type="entry name" value="LRR_RI"/>
    <property type="match status" value="3"/>
</dbReference>
<dbReference type="SUPFAM" id="SSF52047">
    <property type="entry name" value="RNI-like"/>
    <property type="match status" value="1"/>
</dbReference>
<dbReference type="EMBL" id="JAUCMX010000129">
    <property type="protein sequence ID" value="KAK3506161.1"/>
    <property type="molecule type" value="Genomic_DNA"/>
</dbReference>
<dbReference type="AlphaFoldDB" id="A0AAE0UHE7"/>
<sequence length="432" mass="47863">RTSRVELLCACKKRDHDKLDDNRKTTKTFSLRRNDLVPKKPPVIDFICVFPDRGGIFPANSRKKGGAVGRKLDDALDLLNEACTYNNLGLGFRDRSTESRRKAVIRGLIFYLGEETEDLIKDHQVQNTPLTLLQVSAPPVQDEVVQSKMADGLAVRCFYTSLHEYTVFEDDDAADVQEALPTFVLNIFVVTRARDGVLHKRAGIAVEGTEELFGIPDVARACASLMGLICTLELSYPKKLKYTFEYKRHLSTTSNSQTPNSTMAKTKELSKDTRNKMVDLHQAGKTESAIGCVCNLTEESCRALSSVLTSNSSSLRELNLSHNKLQDSGVKLLSAGLKNPHCTLEILRMRSCSITDEGCSALASALRSNSSSHLRELDLYDNNPGGSGVKLLSDLLKDPLCTLEHYTLMIINSPGLEYDRSLTSDLLSRINQ</sequence>
<name>A0AAE0UHE7_9TELE</name>
<dbReference type="InterPro" id="IPR032675">
    <property type="entry name" value="LRR_dom_sf"/>
</dbReference>
<dbReference type="Gene3D" id="3.80.10.10">
    <property type="entry name" value="Ribonuclease Inhibitor"/>
    <property type="match status" value="1"/>
</dbReference>
<keyword evidence="4" id="KW-1185">Reference proteome</keyword>
<evidence type="ECO:0000256" key="2">
    <source>
        <dbReference type="ARBA" id="ARBA00022737"/>
    </source>
</evidence>
<dbReference type="PROSITE" id="PS51450">
    <property type="entry name" value="LRR"/>
    <property type="match status" value="1"/>
</dbReference>
<organism evidence="3 4">
    <name type="scientific">Hemibagrus guttatus</name>
    <dbReference type="NCBI Taxonomy" id="175788"/>
    <lineage>
        <taxon>Eukaryota</taxon>
        <taxon>Metazoa</taxon>
        <taxon>Chordata</taxon>
        <taxon>Craniata</taxon>
        <taxon>Vertebrata</taxon>
        <taxon>Euteleostomi</taxon>
        <taxon>Actinopterygii</taxon>
        <taxon>Neopterygii</taxon>
        <taxon>Teleostei</taxon>
        <taxon>Ostariophysi</taxon>
        <taxon>Siluriformes</taxon>
        <taxon>Bagridae</taxon>
        <taxon>Hemibagrus</taxon>
    </lineage>
</organism>
<dbReference type="PANTHER" id="PTHR24106">
    <property type="entry name" value="NACHT, LRR AND CARD DOMAINS-CONTAINING"/>
    <property type="match status" value="1"/>
</dbReference>
<reference evidence="3" key="1">
    <citation type="submission" date="2023-06" db="EMBL/GenBank/DDBJ databases">
        <title>Male Hemibagrus guttatus genome.</title>
        <authorList>
            <person name="Bian C."/>
        </authorList>
    </citation>
    <scope>NUCLEOTIDE SEQUENCE</scope>
    <source>
        <strain evidence="3">Male_cb2023</strain>
        <tissue evidence="3">Muscle</tissue>
    </source>
</reference>
<evidence type="ECO:0000313" key="3">
    <source>
        <dbReference type="EMBL" id="KAK3506161.1"/>
    </source>
</evidence>
<keyword evidence="1" id="KW-0433">Leucine-rich repeat</keyword>
<accession>A0AAE0UHE7</accession>